<protein>
    <submittedName>
        <fullName evidence="1">Uncharacterized protein</fullName>
    </submittedName>
</protein>
<proteinExistence type="predicted"/>
<evidence type="ECO:0000313" key="2">
    <source>
        <dbReference type="Proteomes" id="UP001187859"/>
    </source>
</evidence>
<dbReference type="AlphaFoldDB" id="A0AAE4Q5L5"/>
<dbReference type="EMBL" id="JASGOQ010000003">
    <property type="protein sequence ID" value="MDV5393093.1"/>
    <property type="molecule type" value="Genomic_DNA"/>
</dbReference>
<comment type="caution">
    <text evidence="1">The sequence shown here is derived from an EMBL/GenBank/DDBJ whole genome shotgun (WGS) entry which is preliminary data.</text>
</comment>
<reference evidence="1" key="1">
    <citation type="submission" date="2023-05" db="EMBL/GenBank/DDBJ databases">
        <title>Colonisation of extended spectrum b-lactamase- and carbapenemase-producing bacteria on hospital surfaces from low- and middle-income countries.</title>
        <authorList>
            <person name="Nieto-Rosado M."/>
            <person name="Sands K."/>
            <person name="Iregbu K."/>
            <person name="Zahra R."/>
            <person name="Mazarati J.B."/>
            <person name="Mehtar S."/>
            <person name="Barnards-Group B."/>
            <person name="Walsh T.R."/>
        </authorList>
    </citation>
    <scope>NUCLEOTIDE SEQUENCE</scope>
    <source>
        <strain evidence="1">PP-E493</strain>
    </source>
</reference>
<dbReference type="Proteomes" id="UP001187859">
    <property type="component" value="Unassembled WGS sequence"/>
</dbReference>
<organism evidence="1 2">
    <name type="scientific">Shewanella xiamenensis</name>
    <dbReference type="NCBI Taxonomy" id="332186"/>
    <lineage>
        <taxon>Bacteria</taxon>
        <taxon>Pseudomonadati</taxon>
        <taxon>Pseudomonadota</taxon>
        <taxon>Gammaproteobacteria</taxon>
        <taxon>Alteromonadales</taxon>
        <taxon>Shewanellaceae</taxon>
        <taxon>Shewanella</taxon>
    </lineage>
</organism>
<sequence>MQIGYFLTFKHETETFSRINIEDLIDHLKTVDTAIPACIKYELVQEYGCKTLKCTYPDGLVEQIVLCSPLSFEGLQETVSATRLPTIALTIVALQGAGVSIANICLYRKSGKNREELKFNGQHTTFIIGNQTMVDGLDFVVVGLDILETSRVRFTFNSASFDFWDL</sequence>
<gene>
    <name evidence="1" type="ORF">QM089_23165</name>
</gene>
<accession>A0AAE4Q5L5</accession>
<evidence type="ECO:0000313" key="1">
    <source>
        <dbReference type="EMBL" id="MDV5393093.1"/>
    </source>
</evidence>
<dbReference type="RefSeq" id="WP_014611677.1">
    <property type="nucleotide sequence ID" value="NZ_CP091834.1"/>
</dbReference>
<name>A0AAE4Q5L5_9GAMM</name>